<dbReference type="EMBL" id="LUGM01000002">
    <property type="protein sequence ID" value="KYH13396.1"/>
    <property type="molecule type" value="Genomic_DNA"/>
</dbReference>
<reference evidence="3 4" key="1">
    <citation type="submission" date="2016-02" db="EMBL/GenBank/DDBJ databases">
        <title>Draft genome sequence of hydrocarbon degrading Staphylococcus saprophyticus Strain CNV2, isolated from crude-oil contaminated soil from Noonmati Oil Refinery, Guwahati, Assam, India.</title>
        <authorList>
            <person name="Mukherjee A."/>
            <person name="Chettri B."/>
            <person name="Langpoklakpam J."/>
            <person name="Singh A.K."/>
            <person name="Chattopadhyay D.J."/>
        </authorList>
    </citation>
    <scope>NUCLEOTIDE SEQUENCE [LARGE SCALE GENOMIC DNA]</scope>
    <source>
        <strain evidence="3 4">CNV2</strain>
    </source>
</reference>
<sequence length="121" mass="13906">MKKALFSFIAITVLLAGCSSGKYADKIDKAVKAQEKYQTKLAKGQKGDVKKKFDKKDANVYVYKKGKYVTLAYKPLKGDAEAHYYTYKFNNNKPKLIKNFNSKGYVQEHKADYKEENMNKN</sequence>
<proteinExistence type="predicted"/>
<protein>
    <recommendedName>
        <fullName evidence="2">DUF4467 domain-containing protein</fullName>
    </recommendedName>
</protein>
<dbReference type="AlphaFoldDB" id="A0A151A1Z9"/>
<accession>A0A151A1Z9</accession>
<keyword evidence="1" id="KW-0732">Signal</keyword>
<feature type="chain" id="PRO_5007577587" description="DUF4467 domain-containing protein" evidence="1">
    <location>
        <begin position="25"/>
        <end position="121"/>
    </location>
</feature>
<evidence type="ECO:0000256" key="1">
    <source>
        <dbReference type="SAM" id="SignalP"/>
    </source>
</evidence>
<feature type="signal peptide" evidence="1">
    <location>
        <begin position="1"/>
        <end position="24"/>
    </location>
</feature>
<dbReference type="Proteomes" id="UP000075418">
    <property type="component" value="Unassembled WGS sequence"/>
</dbReference>
<organism evidence="3 4">
    <name type="scientific">Staphylococcus kloosii</name>
    <dbReference type="NCBI Taxonomy" id="29384"/>
    <lineage>
        <taxon>Bacteria</taxon>
        <taxon>Bacillati</taxon>
        <taxon>Bacillota</taxon>
        <taxon>Bacilli</taxon>
        <taxon>Bacillales</taxon>
        <taxon>Staphylococcaceae</taxon>
        <taxon>Staphylococcus</taxon>
    </lineage>
</organism>
<dbReference type="InterPro" id="IPR028075">
    <property type="entry name" value="DUF4467"/>
</dbReference>
<gene>
    <name evidence="3" type="ORF">A0131_01040</name>
</gene>
<dbReference type="Gene3D" id="3.10.450.560">
    <property type="match status" value="1"/>
</dbReference>
<name>A0A151A1Z9_9STAP</name>
<evidence type="ECO:0000313" key="4">
    <source>
        <dbReference type="Proteomes" id="UP000075418"/>
    </source>
</evidence>
<dbReference type="RefSeq" id="WP_061853627.1">
    <property type="nucleotide sequence ID" value="NZ_LUGM01000002.1"/>
</dbReference>
<evidence type="ECO:0000259" key="2">
    <source>
        <dbReference type="Pfam" id="PF14729"/>
    </source>
</evidence>
<comment type="caution">
    <text evidence="3">The sequence shown here is derived from an EMBL/GenBank/DDBJ whole genome shotgun (WGS) entry which is preliminary data.</text>
</comment>
<dbReference type="PROSITE" id="PS51257">
    <property type="entry name" value="PROKAR_LIPOPROTEIN"/>
    <property type="match status" value="1"/>
</dbReference>
<evidence type="ECO:0000313" key="3">
    <source>
        <dbReference type="EMBL" id="KYH13396.1"/>
    </source>
</evidence>
<feature type="domain" description="DUF4467" evidence="2">
    <location>
        <begin position="23"/>
        <end position="117"/>
    </location>
</feature>
<dbReference type="Pfam" id="PF14729">
    <property type="entry name" value="DUF4467"/>
    <property type="match status" value="1"/>
</dbReference>